<evidence type="ECO:0000256" key="4">
    <source>
        <dbReference type="ARBA" id="ARBA00022692"/>
    </source>
</evidence>
<dbReference type="VEuPathDB" id="FungiDB:PGUG_05164"/>
<feature type="transmembrane region" description="Helical" evidence="8">
    <location>
        <begin position="117"/>
        <end position="139"/>
    </location>
</feature>
<dbReference type="EMBL" id="CH408160">
    <property type="protein sequence ID" value="EDK41066.1"/>
    <property type="molecule type" value="Genomic_DNA"/>
</dbReference>
<dbReference type="PANTHER" id="PTHR43341">
    <property type="entry name" value="AMINO ACID PERMEASE"/>
    <property type="match status" value="1"/>
</dbReference>
<dbReference type="OMA" id="RHIQIVT"/>
<dbReference type="InterPro" id="IPR050524">
    <property type="entry name" value="APC_YAT"/>
</dbReference>
<dbReference type="GO" id="GO:0016020">
    <property type="term" value="C:membrane"/>
    <property type="evidence" value="ECO:0007669"/>
    <property type="project" value="UniProtKB-SubCell"/>
</dbReference>
<dbReference type="GO" id="GO:0015171">
    <property type="term" value="F:amino acid transmembrane transporter activity"/>
    <property type="evidence" value="ECO:0007669"/>
    <property type="project" value="TreeGrafter"/>
</dbReference>
<keyword evidence="3" id="KW-0813">Transport</keyword>
<keyword evidence="5" id="KW-0029">Amino-acid transport</keyword>
<feature type="transmembrane region" description="Helical" evidence="8">
    <location>
        <begin position="80"/>
        <end position="105"/>
    </location>
</feature>
<feature type="transmembrane region" description="Helical" evidence="8">
    <location>
        <begin position="480"/>
        <end position="500"/>
    </location>
</feature>
<feature type="domain" description="Amino acid permease/ SLC12A" evidence="9">
    <location>
        <begin position="49"/>
        <end position="512"/>
    </location>
</feature>
<evidence type="ECO:0000256" key="8">
    <source>
        <dbReference type="SAM" id="Phobius"/>
    </source>
</evidence>
<evidence type="ECO:0000256" key="7">
    <source>
        <dbReference type="ARBA" id="ARBA00023136"/>
    </source>
</evidence>
<keyword evidence="7 8" id="KW-0472">Membrane</keyword>
<feature type="transmembrane region" description="Helical" evidence="8">
    <location>
        <begin position="402"/>
        <end position="427"/>
    </location>
</feature>
<dbReference type="InterPro" id="IPR004841">
    <property type="entry name" value="AA-permease/SLC12A_dom"/>
</dbReference>
<dbReference type="eggNOG" id="KOG1286">
    <property type="taxonomic scope" value="Eukaryota"/>
</dbReference>
<keyword evidence="6 8" id="KW-1133">Transmembrane helix</keyword>
<feature type="transmembrane region" description="Helical" evidence="8">
    <location>
        <begin position="159"/>
        <end position="180"/>
    </location>
</feature>
<dbReference type="Gene3D" id="1.20.1740.10">
    <property type="entry name" value="Amino acid/polyamine transporter I"/>
    <property type="match status" value="1"/>
</dbReference>
<dbReference type="GeneID" id="5124905"/>
<evidence type="ECO:0000259" key="9">
    <source>
        <dbReference type="Pfam" id="PF00324"/>
    </source>
</evidence>
<dbReference type="AlphaFoldDB" id="A5DPG3"/>
<organism evidence="10 11">
    <name type="scientific">Meyerozyma guilliermondii (strain ATCC 6260 / CBS 566 / DSM 6381 / JCM 1539 / NBRC 10279 / NRRL Y-324)</name>
    <name type="common">Yeast</name>
    <name type="synonym">Candida guilliermondii</name>
    <dbReference type="NCBI Taxonomy" id="294746"/>
    <lineage>
        <taxon>Eukaryota</taxon>
        <taxon>Fungi</taxon>
        <taxon>Dikarya</taxon>
        <taxon>Ascomycota</taxon>
        <taxon>Saccharomycotina</taxon>
        <taxon>Pichiomycetes</taxon>
        <taxon>Debaryomycetaceae</taxon>
        <taxon>Meyerozyma</taxon>
    </lineage>
</organism>
<reference evidence="10 11" key="1">
    <citation type="journal article" date="2009" name="Nature">
        <title>Evolution of pathogenicity and sexual reproduction in eight Candida genomes.</title>
        <authorList>
            <person name="Butler G."/>
            <person name="Rasmussen M.D."/>
            <person name="Lin M.F."/>
            <person name="Santos M.A."/>
            <person name="Sakthikumar S."/>
            <person name="Munro C.A."/>
            <person name="Rheinbay E."/>
            <person name="Grabherr M."/>
            <person name="Forche A."/>
            <person name="Reedy J.L."/>
            <person name="Agrafioti I."/>
            <person name="Arnaud M.B."/>
            <person name="Bates S."/>
            <person name="Brown A.J."/>
            <person name="Brunke S."/>
            <person name="Costanzo M.C."/>
            <person name="Fitzpatrick D.A."/>
            <person name="de Groot P.W."/>
            <person name="Harris D."/>
            <person name="Hoyer L.L."/>
            <person name="Hube B."/>
            <person name="Klis F.M."/>
            <person name="Kodira C."/>
            <person name="Lennard N."/>
            <person name="Logue M.E."/>
            <person name="Martin R."/>
            <person name="Neiman A.M."/>
            <person name="Nikolaou E."/>
            <person name="Quail M.A."/>
            <person name="Quinn J."/>
            <person name="Santos M.C."/>
            <person name="Schmitzberger F.F."/>
            <person name="Sherlock G."/>
            <person name="Shah P."/>
            <person name="Silverstein K.A."/>
            <person name="Skrzypek M.S."/>
            <person name="Soll D."/>
            <person name="Staggs R."/>
            <person name="Stansfield I."/>
            <person name="Stumpf M.P."/>
            <person name="Sudbery P.E."/>
            <person name="Srikantha T."/>
            <person name="Zeng Q."/>
            <person name="Berman J."/>
            <person name="Berriman M."/>
            <person name="Heitman J."/>
            <person name="Gow N.A."/>
            <person name="Lorenz M.C."/>
            <person name="Birren B.W."/>
            <person name="Kellis M."/>
            <person name="Cuomo C.A."/>
        </authorList>
    </citation>
    <scope>NUCLEOTIDE SEQUENCE [LARGE SCALE GENOMIC DNA]</scope>
    <source>
        <strain evidence="11">ATCC 6260 / CBS 566 / DSM 6381 / JCM 1539 / NBRC 10279 / NRRL Y-324</strain>
    </source>
</reference>
<protein>
    <recommendedName>
        <fullName evidence="9">Amino acid permease/ SLC12A domain-containing protein</fullName>
    </recommendedName>
</protein>
<evidence type="ECO:0000256" key="2">
    <source>
        <dbReference type="ARBA" id="ARBA00006983"/>
    </source>
</evidence>
<proteinExistence type="inferred from homology"/>
<dbReference type="HOGENOM" id="CLU_007946_12_0_1"/>
<evidence type="ECO:0000256" key="6">
    <source>
        <dbReference type="ARBA" id="ARBA00022989"/>
    </source>
</evidence>
<dbReference type="PANTHER" id="PTHR43341:SF1">
    <property type="entry name" value="GENERAL AMINO-ACID PERMEASE GAP1"/>
    <property type="match status" value="1"/>
</dbReference>
<keyword evidence="11" id="KW-1185">Reference proteome</keyword>
<feature type="transmembrane region" description="Helical" evidence="8">
    <location>
        <begin position="327"/>
        <end position="351"/>
    </location>
</feature>
<dbReference type="Pfam" id="PF00324">
    <property type="entry name" value="AA_permease"/>
    <property type="match status" value="1"/>
</dbReference>
<dbReference type="PIRSF" id="PIRSF006060">
    <property type="entry name" value="AA_transporter"/>
    <property type="match status" value="1"/>
</dbReference>
<keyword evidence="4 8" id="KW-0812">Transmembrane</keyword>
<dbReference type="KEGG" id="pgu:PGUG_05164"/>
<dbReference type="InParanoid" id="A5DPG3"/>
<evidence type="ECO:0000313" key="10">
    <source>
        <dbReference type="EMBL" id="EDK41066.1"/>
    </source>
</evidence>
<feature type="transmembrane region" description="Helical" evidence="8">
    <location>
        <begin position="274"/>
        <end position="293"/>
    </location>
</feature>
<evidence type="ECO:0000256" key="5">
    <source>
        <dbReference type="ARBA" id="ARBA00022970"/>
    </source>
</evidence>
<dbReference type="OrthoDB" id="3900342at2759"/>
<feature type="transmembrane region" description="Helical" evidence="8">
    <location>
        <begin position="50"/>
        <end position="68"/>
    </location>
</feature>
<feature type="transmembrane region" description="Helical" evidence="8">
    <location>
        <begin position="192"/>
        <end position="213"/>
    </location>
</feature>
<sequence length="556" mass="61471">MTKDKGTLIEVSEVPVDHENAASTKTVPEGVIGEKEGQGQFKRSFKTRHIQIVTLGSNIGSGIFISTGKALRFAGPGSMIISYTIVCSMVICVLEIITELSIVYPSSGNFIDFTERFLDPAAAFAVGLGEWLAWTTVMASEGAAVFTLVSYWTTTVPVAAWMTIILVVTFAIHALPIIWFAEFQYGTSIVKVVMLLMILISCIVMCAGGGPTGTVHNGQFWDSSEYEVFKNGVRGFSFSCLYCLWGVGDQVFIGMLAGESESPRFSMPRTVKSAGIRVFGFFMILVMFITLLVPESDPRLWGTAGSITSSPFIIAMNDAGIKYLPDVINGMMVVCLALGGLEPVYIAARCIRHLAVRGMLPKFIARVDKQGRPTWSLLITFLFTIVFTYMNCSGTGATVFTWFSSITTTIFMVVWVVLGIVSIRFHLAIRAQNSDILIQKHSWRAKLFPVGPVFLSLTSFLILVGLFYGSLFPVGGKPNAYDFFTTYLGVPLILVAYACYKVYFRTSIPKLSEIDLLEGHRPLSEREVVIMDYYTSLPWYKRLWTYVNTADSKHLT</sequence>
<feature type="transmembrane region" description="Helical" evidence="8">
    <location>
        <begin position="372"/>
        <end position="390"/>
    </location>
</feature>
<evidence type="ECO:0000313" key="11">
    <source>
        <dbReference type="Proteomes" id="UP000001997"/>
    </source>
</evidence>
<comment type="subcellular location">
    <subcellularLocation>
        <location evidence="1">Membrane</location>
        <topology evidence="1">Multi-pass membrane protein</topology>
    </subcellularLocation>
</comment>
<gene>
    <name evidence="10" type="ORF">PGUG_05164</name>
</gene>
<feature type="transmembrane region" description="Helical" evidence="8">
    <location>
        <begin position="233"/>
        <end position="253"/>
    </location>
</feature>
<evidence type="ECO:0000256" key="3">
    <source>
        <dbReference type="ARBA" id="ARBA00022448"/>
    </source>
</evidence>
<evidence type="ECO:0000256" key="1">
    <source>
        <dbReference type="ARBA" id="ARBA00004141"/>
    </source>
</evidence>
<dbReference type="Proteomes" id="UP000001997">
    <property type="component" value="Unassembled WGS sequence"/>
</dbReference>
<dbReference type="RefSeq" id="XP_001483209.1">
    <property type="nucleotide sequence ID" value="XM_001483159.1"/>
</dbReference>
<feature type="transmembrane region" description="Helical" evidence="8">
    <location>
        <begin position="447"/>
        <end position="468"/>
    </location>
</feature>
<accession>A5DPG3</accession>
<comment type="similarity">
    <text evidence="2">Belongs to the amino acid-polyamine-organocation (APC) superfamily. YAT (TC 2.A.3.10) family.</text>
</comment>
<name>A5DPG3_PICGU</name>